<comment type="caution">
    <text evidence="1">The sequence shown here is derived from an EMBL/GenBank/DDBJ whole genome shotgun (WGS) entry which is preliminary data.</text>
</comment>
<dbReference type="AlphaFoldDB" id="A0A940DRP2"/>
<dbReference type="EMBL" id="JADILV010000045">
    <property type="protein sequence ID" value="MBO8483792.1"/>
    <property type="molecule type" value="Genomic_DNA"/>
</dbReference>
<organism evidence="1 2">
    <name type="scientific">Candidatus Cryptobacteroides avicola</name>
    <dbReference type="NCBI Taxonomy" id="2840757"/>
    <lineage>
        <taxon>Bacteria</taxon>
        <taxon>Pseudomonadati</taxon>
        <taxon>Bacteroidota</taxon>
        <taxon>Bacteroidia</taxon>
        <taxon>Bacteroidales</taxon>
        <taxon>Candidatus Cryptobacteroides</taxon>
    </lineage>
</organism>
<protein>
    <submittedName>
        <fullName evidence="1">Uncharacterized protein</fullName>
    </submittedName>
</protein>
<sequence>MKKPHKIQVLVYTLTLALAFTGILRSDTVSVFGTERPENEIFRNSFCGAVIPLHSPLDEKRDTGNIYADTPQLAVPRNTSVGSQPRQIPTAKRPLQCFTSAATFKDGKVITRNTFDSYSSYIDLFPSGTRDFRIRLLSLRKLII</sequence>
<reference evidence="1" key="1">
    <citation type="submission" date="2020-10" db="EMBL/GenBank/DDBJ databases">
        <authorList>
            <person name="Gilroy R."/>
        </authorList>
    </citation>
    <scope>NUCLEOTIDE SEQUENCE</scope>
    <source>
        <strain evidence="1">G3-8215</strain>
    </source>
</reference>
<proteinExistence type="predicted"/>
<dbReference type="Proteomes" id="UP000725002">
    <property type="component" value="Unassembled WGS sequence"/>
</dbReference>
<gene>
    <name evidence="1" type="ORF">IAB75_06740</name>
</gene>
<accession>A0A940DRP2</accession>
<evidence type="ECO:0000313" key="1">
    <source>
        <dbReference type="EMBL" id="MBO8483792.1"/>
    </source>
</evidence>
<evidence type="ECO:0000313" key="2">
    <source>
        <dbReference type="Proteomes" id="UP000725002"/>
    </source>
</evidence>
<name>A0A940DRP2_9BACT</name>
<reference evidence="1" key="2">
    <citation type="journal article" date="2021" name="PeerJ">
        <title>Extensive microbial diversity within the chicken gut microbiome revealed by metagenomics and culture.</title>
        <authorList>
            <person name="Gilroy R."/>
            <person name="Ravi A."/>
            <person name="Getino M."/>
            <person name="Pursley I."/>
            <person name="Horton D.L."/>
            <person name="Alikhan N.F."/>
            <person name="Baker D."/>
            <person name="Gharbi K."/>
            <person name="Hall N."/>
            <person name="Watson M."/>
            <person name="Adriaenssens E.M."/>
            <person name="Foster-Nyarko E."/>
            <person name="Jarju S."/>
            <person name="Secka A."/>
            <person name="Antonio M."/>
            <person name="Oren A."/>
            <person name="Chaudhuri R.R."/>
            <person name="La Ragione R."/>
            <person name="Hildebrand F."/>
            <person name="Pallen M.J."/>
        </authorList>
    </citation>
    <scope>NUCLEOTIDE SEQUENCE</scope>
    <source>
        <strain evidence="1">G3-8215</strain>
    </source>
</reference>